<feature type="non-terminal residue" evidence="1">
    <location>
        <position position="88"/>
    </location>
</feature>
<keyword evidence="1" id="KW-0418">Kinase</keyword>
<gene>
    <name evidence="1" type="ORF">CCACVL1_25327</name>
</gene>
<accession>A0A1R3GL78</accession>
<name>A0A1R3GL78_COCAP</name>
<feature type="non-terminal residue" evidence="1">
    <location>
        <position position="1"/>
    </location>
</feature>
<protein>
    <submittedName>
        <fullName evidence="1">Phosphoribulokinase/uridine kinase</fullName>
    </submittedName>
</protein>
<dbReference type="AlphaFoldDB" id="A0A1R3GL78"/>
<organism evidence="1 2">
    <name type="scientific">Corchorus capsularis</name>
    <name type="common">Jute</name>
    <dbReference type="NCBI Taxonomy" id="210143"/>
    <lineage>
        <taxon>Eukaryota</taxon>
        <taxon>Viridiplantae</taxon>
        <taxon>Streptophyta</taxon>
        <taxon>Embryophyta</taxon>
        <taxon>Tracheophyta</taxon>
        <taxon>Spermatophyta</taxon>
        <taxon>Magnoliopsida</taxon>
        <taxon>eudicotyledons</taxon>
        <taxon>Gunneridae</taxon>
        <taxon>Pentapetalae</taxon>
        <taxon>rosids</taxon>
        <taxon>malvids</taxon>
        <taxon>Malvales</taxon>
        <taxon>Malvaceae</taxon>
        <taxon>Grewioideae</taxon>
        <taxon>Apeibeae</taxon>
        <taxon>Corchorus</taxon>
    </lineage>
</organism>
<evidence type="ECO:0000313" key="2">
    <source>
        <dbReference type="Proteomes" id="UP000188268"/>
    </source>
</evidence>
<evidence type="ECO:0000313" key="1">
    <source>
        <dbReference type="EMBL" id="OMO58833.1"/>
    </source>
</evidence>
<dbReference type="Proteomes" id="UP000188268">
    <property type="component" value="Unassembled WGS sequence"/>
</dbReference>
<keyword evidence="2" id="KW-1185">Reference proteome</keyword>
<proteinExistence type="predicted"/>
<comment type="caution">
    <text evidence="1">The sequence shown here is derived from an EMBL/GenBank/DDBJ whole genome shotgun (WGS) entry which is preliminary data.</text>
</comment>
<reference evidence="1 2" key="1">
    <citation type="submission" date="2013-09" db="EMBL/GenBank/DDBJ databases">
        <title>Corchorus capsularis genome sequencing.</title>
        <authorList>
            <person name="Alam M."/>
            <person name="Haque M.S."/>
            <person name="Islam M.S."/>
            <person name="Emdad E.M."/>
            <person name="Islam M.M."/>
            <person name="Ahmed B."/>
            <person name="Halim A."/>
            <person name="Hossen Q.M.M."/>
            <person name="Hossain M.Z."/>
            <person name="Ahmed R."/>
            <person name="Khan M.M."/>
            <person name="Islam R."/>
            <person name="Rashid M.M."/>
            <person name="Khan S.A."/>
            <person name="Rahman M.S."/>
            <person name="Alam M."/>
        </authorList>
    </citation>
    <scope>NUCLEOTIDE SEQUENCE [LARGE SCALE GENOMIC DNA]</scope>
    <source>
        <strain evidence="2">cv. CVL-1</strain>
        <tissue evidence="1">Whole seedling</tissue>
    </source>
</reference>
<dbReference type="EMBL" id="AWWV01014090">
    <property type="protein sequence ID" value="OMO58833.1"/>
    <property type="molecule type" value="Genomic_DNA"/>
</dbReference>
<dbReference type="InterPro" id="IPR027417">
    <property type="entry name" value="P-loop_NTPase"/>
</dbReference>
<dbReference type="STRING" id="210143.A0A1R3GL78"/>
<sequence length="88" mass="10041">GVYALHPEIRKSLDLWIVVVGGVHSHLISRVQRDKSRVGCFMSQNEIMMTVFPIFQQHIEPHLVHAHLNIRNDFDPVLSPESSLFVLG</sequence>
<dbReference type="GO" id="GO:0016301">
    <property type="term" value="F:kinase activity"/>
    <property type="evidence" value="ECO:0007669"/>
    <property type="project" value="UniProtKB-KW"/>
</dbReference>
<keyword evidence="1" id="KW-0808">Transferase</keyword>
<dbReference type="OrthoDB" id="738517at2759"/>
<dbReference type="Gene3D" id="3.40.50.300">
    <property type="entry name" value="P-loop containing nucleotide triphosphate hydrolases"/>
    <property type="match status" value="1"/>
</dbReference>